<comment type="caution">
    <text evidence="6">The sequence shown here is derived from an EMBL/GenBank/DDBJ whole genome shotgun (WGS) entry which is preliminary data.</text>
</comment>
<accession>A0A0N8NTZ4</accession>
<dbReference type="SUPFAM" id="SSF55136">
    <property type="entry name" value="Probable bacterial effector-binding domain"/>
    <property type="match status" value="1"/>
</dbReference>
<dbReference type="RefSeq" id="WP_054873454.1">
    <property type="nucleotide sequence ID" value="NZ_LKET01000014.1"/>
</dbReference>
<evidence type="ECO:0000259" key="5">
    <source>
        <dbReference type="PROSITE" id="PS50937"/>
    </source>
</evidence>
<keyword evidence="3" id="KW-0238">DNA-binding</keyword>
<dbReference type="GO" id="GO:0003700">
    <property type="term" value="F:DNA-binding transcription factor activity"/>
    <property type="evidence" value="ECO:0007669"/>
    <property type="project" value="InterPro"/>
</dbReference>
<feature type="domain" description="HTH merR-type" evidence="5">
    <location>
        <begin position="8"/>
        <end position="78"/>
    </location>
</feature>
<dbReference type="Gene3D" id="1.10.1660.10">
    <property type="match status" value="1"/>
</dbReference>
<name>A0A0N8NTZ4_9CLOT</name>
<dbReference type="InterPro" id="IPR047057">
    <property type="entry name" value="MerR_fam"/>
</dbReference>
<proteinExistence type="predicted"/>
<organism evidence="6 7">
    <name type="scientific">Oxobacter pfennigii</name>
    <dbReference type="NCBI Taxonomy" id="36849"/>
    <lineage>
        <taxon>Bacteria</taxon>
        <taxon>Bacillati</taxon>
        <taxon>Bacillota</taxon>
        <taxon>Clostridia</taxon>
        <taxon>Eubacteriales</taxon>
        <taxon>Clostridiaceae</taxon>
        <taxon>Oxobacter</taxon>
    </lineage>
</organism>
<dbReference type="PROSITE" id="PS50937">
    <property type="entry name" value="HTH_MERR_2"/>
    <property type="match status" value="1"/>
</dbReference>
<dbReference type="PANTHER" id="PTHR30204">
    <property type="entry name" value="REDOX-CYCLING DRUG-SENSING TRANSCRIPTIONAL ACTIVATOR SOXR"/>
    <property type="match status" value="1"/>
</dbReference>
<dbReference type="STRING" id="36849.OXPF_03100"/>
<keyword evidence="1" id="KW-0678">Repressor</keyword>
<reference evidence="6 7" key="1">
    <citation type="submission" date="2015-09" db="EMBL/GenBank/DDBJ databases">
        <title>Genome sequence of Oxobacter pfennigii DSM 3222.</title>
        <authorList>
            <person name="Poehlein A."/>
            <person name="Bengelsdorf F.R."/>
            <person name="Schiel-Bengelsdorf B."/>
            <person name="Duerre P."/>
            <person name="Daniel R."/>
        </authorList>
    </citation>
    <scope>NUCLEOTIDE SEQUENCE [LARGE SCALE GENOMIC DNA]</scope>
    <source>
        <strain evidence="6 7">DSM 3222</strain>
    </source>
</reference>
<dbReference type="InterPro" id="IPR009061">
    <property type="entry name" value="DNA-bd_dom_put_sf"/>
</dbReference>
<evidence type="ECO:0000313" key="7">
    <source>
        <dbReference type="Proteomes" id="UP000050326"/>
    </source>
</evidence>
<dbReference type="PATRIC" id="fig|36849.3.peg.337"/>
<dbReference type="InterPro" id="IPR000551">
    <property type="entry name" value="MerR-type_HTH_dom"/>
</dbReference>
<keyword evidence="4" id="KW-0804">Transcription</keyword>
<dbReference type="PANTHER" id="PTHR30204:SF69">
    <property type="entry name" value="MERR-FAMILY TRANSCRIPTIONAL REGULATOR"/>
    <property type="match status" value="1"/>
</dbReference>
<keyword evidence="7" id="KW-1185">Reference proteome</keyword>
<dbReference type="SMART" id="SM00422">
    <property type="entry name" value="HTH_MERR"/>
    <property type="match status" value="1"/>
</dbReference>
<gene>
    <name evidence="6" type="primary">bmrR_1</name>
    <name evidence="6" type="ORF">OXPF_03100</name>
</gene>
<evidence type="ECO:0000256" key="4">
    <source>
        <dbReference type="ARBA" id="ARBA00023163"/>
    </source>
</evidence>
<evidence type="ECO:0000313" key="6">
    <source>
        <dbReference type="EMBL" id="KPU46200.1"/>
    </source>
</evidence>
<evidence type="ECO:0000256" key="1">
    <source>
        <dbReference type="ARBA" id="ARBA00022491"/>
    </source>
</evidence>
<evidence type="ECO:0000256" key="2">
    <source>
        <dbReference type="ARBA" id="ARBA00023015"/>
    </source>
</evidence>
<keyword evidence="2" id="KW-0805">Transcription regulation</keyword>
<dbReference type="Pfam" id="PF13411">
    <property type="entry name" value="MerR_1"/>
    <property type="match status" value="1"/>
</dbReference>
<dbReference type="GO" id="GO:0003677">
    <property type="term" value="F:DNA binding"/>
    <property type="evidence" value="ECO:0007669"/>
    <property type="project" value="UniProtKB-KW"/>
</dbReference>
<dbReference type="EMBL" id="LKET01000014">
    <property type="protein sequence ID" value="KPU46200.1"/>
    <property type="molecule type" value="Genomic_DNA"/>
</dbReference>
<dbReference type="Proteomes" id="UP000050326">
    <property type="component" value="Unassembled WGS sequence"/>
</dbReference>
<dbReference type="SUPFAM" id="SSF46955">
    <property type="entry name" value="Putative DNA-binding domain"/>
    <property type="match status" value="1"/>
</dbReference>
<evidence type="ECO:0000256" key="3">
    <source>
        <dbReference type="ARBA" id="ARBA00023125"/>
    </source>
</evidence>
<protein>
    <submittedName>
        <fullName evidence="6">Multidrug-efflux transporter 1 regulator</fullName>
    </submittedName>
</protein>
<dbReference type="AlphaFoldDB" id="A0A0N8NTZ4"/>
<dbReference type="Gene3D" id="3.20.80.10">
    <property type="entry name" value="Regulatory factor, effector binding domain"/>
    <property type="match status" value="1"/>
</dbReference>
<sequence length="277" mass="32441">MDNWVNDRLTISEVAELHNIPVKTLRYWDEIGLFPPNVKDKKSGYRYYSTRQFPRLNLIKQLKIIGVSSKEIIEKYKDADLSGFSNQLENHKETLNYKIKELIKMRKFLNMYISDFKKAASINELEKVKYTEYQSRQIIRVNMDIKSRVDYQIALKKLEEISQVKNILLQKAVLSMSKSDFQQRIYDRYNGAYIWVNDFNSKDKSVMTTQPRGTYAEIFFNDSRSSSFKYFDMLLDHIEKDGFIADSDTSIQGVANIMNNTVSGGYLTKFSVAVKKK</sequence>
<dbReference type="OrthoDB" id="9773308at2"/>
<dbReference type="InterPro" id="IPR011256">
    <property type="entry name" value="Reg_factor_effector_dom_sf"/>
</dbReference>